<feature type="region of interest" description="Disordered" evidence="1">
    <location>
        <begin position="133"/>
        <end position="173"/>
    </location>
</feature>
<comment type="caution">
    <text evidence="2">The sequence shown here is derived from an EMBL/GenBank/DDBJ whole genome shotgun (WGS) entry which is preliminary data.</text>
</comment>
<dbReference type="AlphaFoldDB" id="A0A3S5AU97"/>
<name>A0A3S5AU97_9PLAT</name>
<sequence>MSYPTTKIVRGHAGLSDRAGLSVPLRPGLSPSNIAVSSLPVPFPQRSDAQATRLQCPTGSLLGSPPSASESTIAGISLGNGVGLTGATGTLPSRPNSSSSGHLSGLATVQEIGSTTDANPSSLVRPGIRARLSSDEARRPMAHFTASGISRPPGGETDDYDASVWPDLPPTNC</sequence>
<feature type="compositionally biased region" description="Polar residues" evidence="1">
    <location>
        <begin position="87"/>
        <end position="102"/>
    </location>
</feature>
<keyword evidence="3" id="KW-1185">Reference proteome</keyword>
<evidence type="ECO:0000256" key="1">
    <source>
        <dbReference type="SAM" id="MobiDB-lite"/>
    </source>
</evidence>
<evidence type="ECO:0000313" key="2">
    <source>
        <dbReference type="EMBL" id="VEL37909.1"/>
    </source>
</evidence>
<evidence type="ECO:0000313" key="3">
    <source>
        <dbReference type="Proteomes" id="UP000784294"/>
    </source>
</evidence>
<accession>A0A3S5AU97</accession>
<organism evidence="2 3">
    <name type="scientific">Protopolystoma xenopodis</name>
    <dbReference type="NCBI Taxonomy" id="117903"/>
    <lineage>
        <taxon>Eukaryota</taxon>
        <taxon>Metazoa</taxon>
        <taxon>Spiralia</taxon>
        <taxon>Lophotrochozoa</taxon>
        <taxon>Platyhelminthes</taxon>
        <taxon>Monogenea</taxon>
        <taxon>Polyopisthocotylea</taxon>
        <taxon>Polystomatidea</taxon>
        <taxon>Polystomatidae</taxon>
        <taxon>Protopolystoma</taxon>
    </lineage>
</organism>
<reference evidence="2" key="1">
    <citation type="submission" date="2018-11" db="EMBL/GenBank/DDBJ databases">
        <authorList>
            <consortium name="Pathogen Informatics"/>
        </authorList>
    </citation>
    <scope>NUCLEOTIDE SEQUENCE</scope>
</reference>
<proteinExistence type="predicted"/>
<dbReference type="Proteomes" id="UP000784294">
    <property type="component" value="Unassembled WGS sequence"/>
</dbReference>
<dbReference type="EMBL" id="CAAALY010256320">
    <property type="protein sequence ID" value="VEL37909.1"/>
    <property type="molecule type" value="Genomic_DNA"/>
</dbReference>
<protein>
    <submittedName>
        <fullName evidence="2">Uncharacterized protein</fullName>
    </submittedName>
</protein>
<feature type="region of interest" description="Disordered" evidence="1">
    <location>
        <begin position="56"/>
        <end position="104"/>
    </location>
</feature>
<gene>
    <name evidence="2" type="ORF">PXEA_LOCUS31349</name>
</gene>